<keyword evidence="1" id="KW-1133">Transmembrane helix</keyword>
<dbReference type="PANTHER" id="PTHR32309:SF13">
    <property type="entry name" value="FERRIC ENTEROBACTIN TRANSPORT PROTEIN FEPE"/>
    <property type="match status" value="1"/>
</dbReference>
<evidence type="ECO:0000313" key="3">
    <source>
        <dbReference type="Proteomes" id="UP000541109"/>
    </source>
</evidence>
<keyword evidence="1" id="KW-0472">Membrane</keyword>
<feature type="transmembrane region" description="Helical" evidence="1">
    <location>
        <begin position="425"/>
        <end position="447"/>
    </location>
</feature>
<keyword evidence="1" id="KW-0812">Transmembrane</keyword>
<keyword evidence="3" id="KW-1185">Reference proteome</keyword>
<protein>
    <submittedName>
        <fullName evidence="2">RkpR, polysaccharide export protein</fullName>
    </submittedName>
</protein>
<dbReference type="InterPro" id="IPR050445">
    <property type="entry name" value="Bact_polysacc_biosynth/exp"/>
</dbReference>
<evidence type="ECO:0000256" key="1">
    <source>
        <dbReference type="SAM" id="Phobius"/>
    </source>
</evidence>
<dbReference type="Proteomes" id="UP000541109">
    <property type="component" value="Unassembled WGS sequence"/>
</dbReference>
<dbReference type="PANTHER" id="PTHR32309">
    <property type="entry name" value="TYROSINE-PROTEIN KINASE"/>
    <property type="match status" value="1"/>
</dbReference>
<name>A0A839AAV0_9HYPH</name>
<comment type="caution">
    <text evidence="2">The sequence shown here is derived from an EMBL/GenBank/DDBJ whole genome shotgun (WGS) entry which is preliminary data.</text>
</comment>
<proteinExistence type="predicted"/>
<organism evidence="2 3">
    <name type="scientific">Stappia albiluteola</name>
    <dbReference type="NCBI Taxonomy" id="2758565"/>
    <lineage>
        <taxon>Bacteria</taxon>
        <taxon>Pseudomonadati</taxon>
        <taxon>Pseudomonadota</taxon>
        <taxon>Alphaproteobacteria</taxon>
        <taxon>Hyphomicrobiales</taxon>
        <taxon>Stappiaceae</taxon>
        <taxon>Stappia</taxon>
    </lineage>
</organism>
<reference evidence="2 3" key="1">
    <citation type="submission" date="2020-07" db="EMBL/GenBank/DDBJ databases">
        <title>Stappia sp., F7233, whole genome shotgun sequencing project.</title>
        <authorList>
            <person name="Jiang S."/>
            <person name="Liu Z.W."/>
            <person name="Du Z.J."/>
        </authorList>
    </citation>
    <scope>NUCLEOTIDE SEQUENCE [LARGE SCALE GENOMIC DNA]</scope>
    <source>
        <strain evidence="2 3">F7233</strain>
    </source>
</reference>
<dbReference type="GO" id="GO:0004713">
    <property type="term" value="F:protein tyrosine kinase activity"/>
    <property type="evidence" value="ECO:0007669"/>
    <property type="project" value="TreeGrafter"/>
</dbReference>
<dbReference type="GO" id="GO:0005886">
    <property type="term" value="C:plasma membrane"/>
    <property type="evidence" value="ECO:0007669"/>
    <property type="project" value="TreeGrafter"/>
</dbReference>
<dbReference type="EMBL" id="JACFXV010000042">
    <property type="protein sequence ID" value="MBA5776316.1"/>
    <property type="molecule type" value="Genomic_DNA"/>
</dbReference>
<sequence>MKRQERDIATASSNADPVDALNVDAPDSLSVRKASTRGRRLAVISGTAISTRLKDAGLDPVHLIRQIDPTTHGRGKLRLRHRFIVLGFLLGVVLPSLAVSTYMAFIAADQYHSKAAFAVRSVDGGSPADLLGLIAPSGRSDNVSNSYIISDYLQNQVVIEDVSKSIDIDQIFNRSSADWFFKLGTGRPIEDKLEYWNNMVSVNYDPSSGLIFVEARAFSPEDAQAITNAILERSEFLVNNLSDSAQRESVRFAKEEVAHAEARLKVFRKQLLNFRQTTQEISPTENARITLELIGTLEQQLTKNEAELKTLNQYLDPESPQIRILKRQIQSLREQISAERARLGYGSSTSNGDAALSEDKRGDTISGRIASYEELELEREFAERLYTAALSGLEKARADADAKQTYLAVFLRPTLSEDAQYPHRLLISLATFLALFGVWLASVLIYYNMRDRS</sequence>
<feature type="transmembrane region" description="Helical" evidence="1">
    <location>
        <begin position="83"/>
        <end position="105"/>
    </location>
</feature>
<gene>
    <name evidence="2" type="ORF">H2509_04160</name>
</gene>
<dbReference type="RefSeq" id="WP_182162606.1">
    <property type="nucleotide sequence ID" value="NZ_JACFXV010000042.1"/>
</dbReference>
<dbReference type="AlphaFoldDB" id="A0A839AAV0"/>
<evidence type="ECO:0000313" key="2">
    <source>
        <dbReference type="EMBL" id="MBA5776316.1"/>
    </source>
</evidence>
<accession>A0A839AAV0</accession>